<name>A0AAN8WBI9_HALRR</name>
<sequence length="100" mass="11437">MPPSSFSLACVSARDHAQASMDLRRCWRSHASMQAFMHSERPEQKSKERIHTRMTSSCNIAPGFHPREPEFNSPRWLTLLLFAKVTLKYEAADSGVIVLY</sequence>
<dbReference type="EMBL" id="JAXCGZ010022719">
    <property type="protein sequence ID" value="KAK7026091.1"/>
    <property type="molecule type" value="Genomic_DNA"/>
</dbReference>
<dbReference type="Proteomes" id="UP001381693">
    <property type="component" value="Unassembled WGS sequence"/>
</dbReference>
<dbReference type="AlphaFoldDB" id="A0AAN8WBI9"/>
<keyword evidence="2" id="KW-1185">Reference proteome</keyword>
<gene>
    <name evidence="1" type="ORF">SK128_003218</name>
</gene>
<accession>A0AAN8WBI9</accession>
<evidence type="ECO:0000313" key="1">
    <source>
        <dbReference type="EMBL" id="KAK7026091.1"/>
    </source>
</evidence>
<organism evidence="1 2">
    <name type="scientific">Halocaridina rubra</name>
    <name type="common">Hawaiian red shrimp</name>
    <dbReference type="NCBI Taxonomy" id="373956"/>
    <lineage>
        <taxon>Eukaryota</taxon>
        <taxon>Metazoa</taxon>
        <taxon>Ecdysozoa</taxon>
        <taxon>Arthropoda</taxon>
        <taxon>Crustacea</taxon>
        <taxon>Multicrustacea</taxon>
        <taxon>Malacostraca</taxon>
        <taxon>Eumalacostraca</taxon>
        <taxon>Eucarida</taxon>
        <taxon>Decapoda</taxon>
        <taxon>Pleocyemata</taxon>
        <taxon>Caridea</taxon>
        <taxon>Atyoidea</taxon>
        <taxon>Atyidae</taxon>
        <taxon>Halocaridina</taxon>
    </lineage>
</organism>
<protein>
    <submittedName>
        <fullName evidence="1">Uncharacterized protein</fullName>
    </submittedName>
</protein>
<evidence type="ECO:0000313" key="2">
    <source>
        <dbReference type="Proteomes" id="UP001381693"/>
    </source>
</evidence>
<reference evidence="1 2" key="1">
    <citation type="submission" date="2023-11" db="EMBL/GenBank/DDBJ databases">
        <title>Halocaridina rubra genome assembly.</title>
        <authorList>
            <person name="Smith C."/>
        </authorList>
    </citation>
    <scope>NUCLEOTIDE SEQUENCE [LARGE SCALE GENOMIC DNA]</scope>
    <source>
        <strain evidence="1">EP-1</strain>
        <tissue evidence="1">Whole</tissue>
    </source>
</reference>
<comment type="caution">
    <text evidence="1">The sequence shown here is derived from an EMBL/GenBank/DDBJ whole genome shotgun (WGS) entry which is preliminary data.</text>
</comment>
<proteinExistence type="predicted"/>